<comment type="caution">
    <text evidence="2">The sequence shown here is derived from an EMBL/GenBank/DDBJ whole genome shotgun (WGS) entry which is preliminary data.</text>
</comment>
<dbReference type="AlphaFoldDB" id="A0A8S1N3P3"/>
<protein>
    <recommendedName>
        <fullName evidence="1">14-3-3 domain-containing protein</fullName>
    </recommendedName>
</protein>
<evidence type="ECO:0000313" key="3">
    <source>
        <dbReference type="Proteomes" id="UP000692954"/>
    </source>
</evidence>
<dbReference type="Pfam" id="PF00244">
    <property type="entry name" value="14-3-3"/>
    <property type="match status" value="1"/>
</dbReference>
<dbReference type="EMBL" id="CAJJDN010000047">
    <property type="protein sequence ID" value="CAD8084731.1"/>
    <property type="molecule type" value="Genomic_DNA"/>
</dbReference>
<dbReference type="PRINTS" id="PR00305">
    <property type="entry name" value="1433ZETA"/>
</dbReference>
<reference evidence="2" key="1">
    <citation type="submission" date="2021-01" db="EMBL/GenBank/DDBJ databases">
        <authorList>
            <consortium name="Genoscope - CEA"/>
            <person name="William W."/>
        </authorList>
    </citation>
    <scope>NUCLEOTIDE SEQUENCE</scope>
</reference>
<dbReference type="PIRSF" id="PIRSF000868">
    <property type="entry name" value="14-3-3"/>
    <property type="match status" value="1"/>
</dbReference>
<accession>A0A8S1N3P3</accession>
<dbReference type="Proteomes" id="UP000692954">
    <property type="component" value="Unassembled WGS sequence"/>
</dbReference>
<dbReference type="InterPro" id="IPR023410">
    <property type="entry name" value="14-3-3_domain"/>
</dbReference>
<dbReference type="OrthoDB" id="10260625at2759"/>
<proteinExistence type="predicted"/>
<organism evidence="2 3">
    <name type="scientific">Paramecium sonneborni</name>
    <dbReference type="NCBI Taxonomy" id="65129"/>
    <lineage>
        <taxon>Eukaryota</taxon>
        <taxon>Sar</taxon>
        <taxon>Alveolata</taxon>
        <taxon>Ciliophora</taxon>
        <taxon>Intramacronucleata</taxon>
        <taxon>Oligohymenophorea</taxon>
        <taxon>Peniculida</taxon>
        <taxon>Parameciidae</taxon>
        <taxon>Paramecium</taxon>
    </lineage>
</organism>
<evidence type="ECO:0000259" key="1">
    <source>
        <dbReference type="SMART" id="SM00101"/>
    </source>
</evidence>
<sequence length="238" mass="28630">MISREELIYMSKVCEQAERYEDMITYIRQIALMEQELSAEERNLFIFPYYYCVGCRKTQMRQLLHIEKREQQKMMTNTQLLVIKKLKSKIVTELNDFCNDFLSIVDNQLSRQDISNETYCVFSRFKYLYMQHKIDYLEDEEEKTMAIKLTKLQYEQTYEKVRKLLKARNLLRLQIGLDFSNFVYEVLNDNKKSCEISNEILMEARNDVNIEEDLGEKKQIESVISLIEENQNLINQQL</sequence>
<gene>
    <name evidence="2" type="ORF">PSON_ATCC_30995.1.T0470133</name>
</gene>
<feature type="domain" description="14-3-3" evidence="1">
    <location>
        <begin position="4"/>
        <end position="236"/>
    </location>
</feature>
<dbReference type="SMART" id="SM00101">
    <property type="entry name" value="14_3_3"/>
    <property type="match status" value="1"/>
</dbReference>
<evidence type="ECO:0000313" key="2">
    <source>
        <dbReference type="EMBL" id="CAD8084731.1"/>
    </source>
</evidence>
<dbReference type="PANTHER" id="PTHR18860">
    <property type="entry name" value="14-3-3 PROTEIN"/>
    <property type="match status" value="1"/>
</dbReference>
<dbReference type="CDD" id="cd08774">
    <property type="entry name" value="14-3-3"/>
    <property type="match status" value="1"/>
</dbReference>
<name>A0A8S1N3P3_9CILI</name>
<dbReference type="InterPro" id="IPR000308">
    <property type="entry name" value="14-3-3"/>
</dbReference>
<keyword evidence="3" id="KW-1185">Reference proteome</keyword>